<evidence type="ECO:0000313" key="3">
    <source>
        <dbReference type="Proteomes" id="UP001519460"/>
    </source>
</evidence>
<dbReference type="AlphaFoldDB" id="A0ABD0LLF1"/>
<evidence type="ECO:0000259" key="1">
    <source>
        <dbReference type="Pfam" id="PF08210"/>
    </source>
</evidence>
<dbReference type="InterPro" id="IPR016192">
    <property type="entry name" value="APOBEC/CMP_deaminase_Zn-bd"/>
</dbReference>
<accession>A0ABD0LLF1</accession>
<sequence length="238" mass="27519">MAAAEDNTSTIFVTFLTTMLHEGADVKGWVTLPQNAYAITHIRCGISPNKSTWFLHESAGQHAERNMVDELTREYLTNTSDDTDKPFLRIAMYVNYSPCNGDSNCAAAVKEFHEKASEKYEVSMEMVFVGLYYIRRPSCYYNGQEGAPTRPCTHYSLRLSEDESRQHISGLRTLRDAGINLRTFEDRDWETLINYLVIERDGDRSELQGQMDEARDRRRKEDEYMRQDFEAIFGGEFE</sequence>
<protein>
    <recommendedName>
        <fullName evidence="1">Activation-induced cytidine deaminase AID domain-containing protein</fullName>
    </recommendedName>
</protein>
<dbReference type="Pfam" id="PF08210">
    <property type="entry name" value="APOBEC_N"/>
    <property type="match status" value="1"/>
</dbReference>
<feature type="domain" description="Activation-induced cytidine deaminase AID" evidence="1">
    <location>
        <begin position="54"/>
        <end position="199"/>
    </location>
</feature>
<dbReference type="Gene3D" id="3.40.140.10">
    <property type="entry name" value="Cytidine Deaminase, domain 2"/>
    <property type="match status" value="1"/>
</dbReference>
<gene>
    <name evidence="2" type="ORF">BaRGS_00008915</name>
</gene>
<comment type="caution">
    <text evidence="2">The sequence shown here is derived from an EMBL/GenBank/DDBJ whole genome shotgun (WGS) entry which is preliminary data.</text>
</comment>
<dbReference type="PROSITE" id="PS00903">
    <property type="entry name" value="CYT_DCMP_DEAMINASES_1"/>
    <property type="match status" value="1"/>
</dbReference>
<dbReference type="EMBL" id="JACVVK020000041">
    <property type="protein sequence ID" value="KAK7499824.1"/>
    <property type="molecule type" value="Genomic_DNA"/>
</dbReference>
<dbReference type="Proteomes" id="UP001519460">
    <property type="component" value="Unassembled WGS sequence"/>
</dbReference>
<organism evidence="2 3">
    <name type="scientific">Batillaria attramentaria</name>
    <dbReference type="NCBI Taxonomy" id="370345"/>
    <lineage>
        <taxon>Eukaryota</taxon>
        <taxon>Metazoa</taxon>
        <taxon>Spiralia</taxon>
        <taxon>Lophotrochozoa</taxon>
        <taxon>Mollusca</taxon>
        <taxon>Gastropoda</taxon>
        <taxon>Caenogastropoda</taxon>
        <taxon>Sorbeoconcha</taxon>
        <taxon>Cerithioidea</taxon>
        <taxon>Batillariidae</taxon>
        <taxon>Batillaria</taxon>
    </lineage>
</organism>
<dbReference type="InterPro" id="IPR013158">
    <property type="entry name" value="AID"/>
</dbReference>
<evidence type="ECO:0000313" key="2">
    <source>
        <dbReference type="EMBL" id="KAK7499824.1"/>
    </source>
</evidence>
<name>A0ABD0LLF1_9CAEN</name>
<proteinExistence type="predicted"/>
<reference evidence="2 3" key="1">
    <citation type="journal article" date="2023" name="Sci. Data">
        <title>Genome assembly of the Korean intertidal mud-creeper Batillaria attramentaria.</title>
        <authorList>
            <person name="Patra A.K."/>
            <person name="Ho P.T."/>
            <person name="Jun S."/>
            <person name="Lee S.J."/>
            <person name="Kim Y."/>
            <person name="Won Y.J."/>
        </authorList>
    </citation>
    <scope>NUCLEOTIDE SEQUENCE [LARGE SCALE GENOMIC DNA]</scope>
    <source>
        <strain evidence="2">Wonlab-2016</strain>
    </source>
</reference>
<keyword evidence="3" id="KW-1185">Reference proteome</keyword>